<proteinExistence type="predicted"/>
<keyword evidence="3" id="KW-1185">Reference proteome</keyword>
<feature type="domain" description="START" evidence="1">
    <location>
        <begin position="21"/>
        <end position="258"/>
    </location>
</feature>
<dbReference type="Gene3D" id="3.30.530.20">
    <property type="match status" value="1"/>
</dbReference>
<dbReference type="InterPro" id="IPR042160">
    <property type="entry name" value="HD-Zip_IV"/>
</dbReference>
<dbReference type="SUPFAM" id="SSF55961">
    <property type="entry name" value="Bet v1-like"/>
    <property type="match status" value="1"/>
</dbReference>
<dbReference type="InterPro" id="IPR002913">
    <property type="entry name" value="START_lipid-bd_dom"/>
</dbReference>
<dbReference type="Pfam" id="PF01852">
    <property type="entry name" value="START"/>
    <property type="match status" value="1"/>
</dbReference>
<gene>
    <name evidence="2" type="ORF">Dsin_029922</name>
</gene>
<organism evidence="2 3">
    <name type="scientific">Dipteronia sinensis</name>
    <dbReference type="NCBI Taxonomy" id="43782"/>
    <lineage>
        <taxon>Eukaryota</taxon>
        <taxon>Viridiplantae</taxon>
        <taxon>Streptophyta</taxon>
        <taxon>Embryophyta</taxon>
        <taxon>Tracheophyta</taxon>
        <taxon>Spermatophyta</taxon>
        <taxon>Magnoliopsida</taxon>
        <taxon>eudicotyledons</taxon>
        <taxon>Gunneridae</taxon>
        <taxon>Pentapetalae</taxon>
        <taxon>rosids</taxon>
        <taxon>malvids</taxon>
        <taxon>Sapindales</taxon>
        <taxon>Sapindaceae</taxon>
        <taxon>Hippocastanoideae</taxon>
        <taxon>Acereae</taxon>
        <taxon>Dipteronia</taxon>
    </lineage>
</organism>
<name>A0AAE0DVY7_9ROSI</name>
<evidence type="ECO:0000313" key="2">
    <source>
        <dbReference type="EMBL" id="KAK3190361.1"/>
    </source>
</evidence>
<evidence type="ECO:0000313" key="3">
    <source>
        <dbReference type="Proteomes" id="UP001281410"/>
    </source>
</evidence>
<dbReference type="InterPro" id="IPR023393">
    <property type="entry name" value="START-like_dom_sf"/>
</dbReference>
<dbReference type="AlphaFoldDB" id="A0AAE0DVY7"/>
<accession>A0AAE0DVY7</accession>
<sequence length="286" mass="33264">MAMDPDRDENNEFQRLQRVNNIARAAYTEFAQRASERVENFRGIISTDELVLNIFRQTPQGKRGEFSIASAVLPISPSELRCILFDTAAWRPLWPQMVHEARSFLPSADMQRLSEGFEEGSSHFPAEFLRWSGEWSCIIKVHARLLLPTPTVPIREYSFWRYQKQIQEDIWAITDVSGDYFDVLNPEAELEYRRSPSGIIVRKMGEECCEVTWVENMEVPTLDLAQDDLFWTVVNSDLPFSARQWVSTLSQRLKQRESNSFDCDVAFDCDTDFALEHNIQQMDNDF</sequence>
<dbReference type="PANTHER" id="PTHR45654">
    <property type="entry name" value="HOMEOBOX-LEUCINE ZIPPER PROTEIN MERISTEM L1"/>
    <property type="match status" value="1"/>
</dbReference>
<comment type="caution">
    <text evidence="2">The sequence shown here is derived from an EMBL/GenBank/DDBJ whole genome shotgun (WGS) entry which is preliminary data.</text>
</comment>
<evidence type="ECO:0000259" key="1">
    <source>
        <dbReference type="PROSITE" id="PS50848"/>
    </source>
</evidence>
<reference evidence="2" key="1">
    <citation type="journal article" date="2023" name="Plant J.">
        <title>Genome sequences and population genomics provide insights into the demographic history, inbreeding, and mutation load of two 'living fossil' tree species of Dipteronia.</title>
        <authorList>
            <person name="Feng Y."/>
            <person name="Comes H.P."/>
            <person name="Chen J."/>
            <person name="Zhu S."/>
            <person name="Lu R."/>
            <person name="Zhang X."/>
            <person name="Li P."/>
            <person name="Qiu J."/>
            <person name="Olsen K.M."/>
            <person name="Qiu Y."/>
        </authorList>
    </citation>
    <scope>NUCLEOTIDE SEQUENCE</scope>
    <source>
        <strain evidence="2">NBL</strain>
    </source>
</reference>
<protein>
    <recommendedName>
        <fullName evidence="1">START domain-containing protein</fullName>
    </recommendedName>
</protein>
<dbReference type="PANTHER" id="PTHR45654:SF90">
    <property type="entry name" value="HOMEOBOX-LEUCINE ZIPPER PROTEIN ROC7-LIKE"/>
    <property type="match status" value="1"/>
</dbReference>
<dbReference type="GO" id="GO:0008289">
    <property type="term" value="F:lipid binding"/>
    <property type="evidence" value="ECO:0007669"/>
    <property type="project" value="InterPro"/>
</dbReference>
<dbReference type="Proteomes" id="UP001281410">
    <property type="component" value="Unassembled WGS sequence"/>
</dbReference>
<dbReference type="PROSITE" id="PS50848">
    <property type="entry name" value="START"/>
    <property type="match status" value="1"/>
</dbReference>
<dbReference type="GO" id="GO:0003677">
    <property type="term" value="F:DNA binding"/>
    <property type="evidence" value="ECO:0007669"/>
    <property type="project" value="UniProtKB-KW"/>
</dbReference>
<dbReference type="EMBL" id="JANJYJ010000009">
    <property type="protein sequence ID" value="KAK3190361.1"/>
    <property type="molecule type" value="Genomic_DNA"/>
</dbReference>